<evidence type="ECO:0008006" key="4">
    <source>
        <dbReference type="Google" id="ProtNLM"/>
    </source>
</evidence>
<dbReference type="Proteomes" id="UP000092321">
    <property type="component" value="Unassembled WGS sequence"/>
</dbReference>
<dbReference type="Gene3D" id="1.25.40.10">
    <property type="entry name" value="Tetratricopeptide repeat domain"/>
    <property type="match status" value="1"/>
</dbReference>
<accession>A0A1B7T7R6</accession>
<protein>
    <recommendedName>
        <fullName evidence="4">TPR-like protein</fullName>
    </recommendedName>
</protein>
<dbReference type="SUPFAM" id="SSF48452">
    <property type="entry name" value="TPR-like"/>
    <property type="match status" value="1"/>
</dbReference>
<evidence type="ECO:0000313" key="2">
    <source>
        <dbReference type="EMBL" id="OBA28483.1"/>
    </source>
</evidence>
<dbReference type="EMBL" id="LXPE01000003">
    <property type="protein sequence ID" value="OBA28483.1"/>
    <property type="molecule type" value="Genomic_DNA"/>
</dbReference>
<dbReference type="OrthoDB" id="1914839at2759"/>
<comment type="caution">
    <text evidence="1">The sequence shown here is derived from an EMBL/GenBank/DDBJ whole genome shotgun (WGS) entry which is preliminary data.</text>
</comment>
<reference evidence="1" key="2">
    <citation type="submission" date="2016-04" db="EMBL/GenBank/DDBJ databases">
        <title>Comparative genomics of biotechnologically important yeasts.</title>
        <authorList>
            <consortium name="DOE Joint Genome Institute"/>
            <person name="Riley R."/>
            <person name="Haridas S."/>
            <person name="Wolfe K.H."/>
            <person name="Lopes M.R."/>
            <person name="Hittinger C.T."/>
            <person name="Goker M."/>
            <person name="Salamov A."/>
            <person name="Wisecaver J."/>
            <person name="Long T.M."/>
            <person name="Aerts A.L."/>
            <person name="Barry K."/>
            <person name="Choi C."/>
            <person name="Clum A."/>
            <person name="Coughlan A.Y."/>
            <person name="Deshpande S."/>
            <person name="Douglass A.P."/>
            <person name="Hanson S.J."/>
            <person name="Klenk H.-P."/>
            <person name="Labutti K."/>
            <person name="Lapidus A."/>
            <person name="Lindquist E."/>
            <person name="Lipzen A."/>
            <person name="Meier-Kolthoff J.P."/>
            <person name="Ohm R.A."/>
            <person name="Otillar R.P."/>
            <person name="Pangilinan J."/>
            <person name="Peng Y."/>
            <person name="Rokas A."/>
            <person name="Rosa C.A."/>
            <person name="Scheuner C."/>
            <person name="Sibirny A.A."/>
            <person name="Slot J.C."/>
            <person name="Stielow J.B."/>
            <person name="Sun H."/>
            <person name="Kurtzman C.P."/>
            <person name="Blackwell M."/>
            <person name="Grigoriev I.V."/>
            <person name="Jeffries T.W."/>
        </authorList>
    </citation>
    <scope>NUCLEOTIDE SEQUENCE [LARGE SCALE GENOMIC DNA]</scope>
    <source>
        <strain evidence="1">NRRL Y-1626</strain>
    </source>
</reference>
<sequence length="384" mass="44072">MAAKEYTQEDIILAIQLSQQQNNGKQYKKTIKKLNPILSSTNISNEQQQIQILQLLLEAYIELENLEDETFYQVLTTLMQLDPKSALSSNEKFFIFGQLLGGESGIKSYQQGIENIKTKKEITQDDKSKMISGYLSMCEIYMTDLCMLPEAEGQCENFLNECLKIDENSANVWLQYGSFKISQQKFNDSLQCFEKAWSLFTAKVNSSEESDSLNDLQFCYNLIKFLMELGQLDLSLEILNESKKYEDDNIEGLYLEGFLNYLYLKIKNFNINQSLDINNKYTPDQFMNNDLNATILETPVNLNNESLNENVVDAKIAFSYLLLLAENMNEIDEMVQEYIEGSDNILANELGGAIDRQELISLKKGDFIKDADEVDLDNENFINN</sequence>
<name>A0A1B7T7R6_9ASCO</name>
<dbReference type="AlphaFoldDB" id="A0A1B7T7R6"/>
<evidence type="ECO:0000313" key="1">
    <source>
        <dbReference type="EMBL" id="OBA24762.1"/>
    </source>
</evidence>
<organism evidence="1 3">
    <name type="scientific">Hanseniaspora valbyensis NRRL Y-1626</name>
    <dbReference type="NCBI Taxonomy" id="766949"/>
    <lineage>
        <taxon>Eukaryota</taxon>
        <taxon>Fungi</taxon>
        <taxon>Dikarya</taxon>
        <taxon>Ascomycota</taxon>
        <taxon>Saccharomycotina</taxon>
        <taxon>Saccharomycetes</taxon>
        <taxon>Saccharomycodales</taxon>
        <taxon>Saccharomycodaceae</taxon>
        <taxon>Hanseniaspora</taxon>
    </lineage>
</organism>
<gene>
    <name evidence="1" type="ORF">HANVADRAFT_4424</name>
    <name evidence="2" type="ORF">HANVADRAFT_47164</name>
</gene>
<proteinExistence type="predicted"/>
<dbReference type="InterPro" id="IPR011990">
    <property type="entry name" value="TPR-like_helical_dom_sf"/>
</dbReference>
<evidence type="ECO:0000313" key="3">
    <source>
        <dbReference type="Proteomes" id="UP000092321"/>
    </source>
</evidence>
<reference evidence="3" key="1">
    <citation type="journal article" date="2016" name="Proc. Natl. Acad. Sci. U.S.A.">
        <title>Comparative genomics of biotechnologically important yeasts.</title>
        <authorList>
            <person name="Riley R."/>
            <person name="Haridas S."/>
            <person name="Wolfe K.H."/>
            <person name="Lopes M.R."/>
            <person name="Hittinger C.T."/>
            <person name="Goeker M."/>
            <person name="Salamov A.A."/>
            <person name="Wisecaver J.H."/>
            <person name="Long T.M."/>
            <person name="Calvey C.H."/>
            <person name="Aerts A.L."/>
            <person name="Barry K.W."/>
            <person name="Choi C."/>
            <person name="Clum A."/>
            <person name="Coughlan A.Y."/>
            <person name="Deshpande S."/>
            <person name="Douglass A.P."/>
            <person name="Hanson S.J."/>
            <person name="Klenk H.-P."/>
            <person name="LaButti K.M."/>
            <person name="Lapidus A."/>
            <person name="Lindquist E.A."/>
            <person name="Lipzen A.M."/>
            <person name="Meier-Kolthoff J.P."/>
            <person name="Ohm R.A."/>
            <person name="Otillar R.P."/>
            <person name="Pangilinan J.L."/>
            <person name="Peng Y."/>
            <person name="Rokas A."/>
            <person name="Rosa C.A."/>
            <person name="Scheuner C."/>
            <person name="Sibirny A.A."/>
            <person name="Slot J.C."/>
            <person name="Stielow J.B."/>
            <person name="Sun H."/>
            <person name="Kurtzman C.P."/>
            <person name="Blackwell M."/>
            <person name="Grigoriev I.V."/>
            <person name="Jeffries T.W."/>
        </authorList>
    </citation>
    <scope>NUCLEOTIDE SEQUENCE [LARGE SCALE GENOMIC DNA]</scope>
    <source>
        <strain evidence="3">NRRL Y-1626</strain>
    </source>
</reference>
<dbReference type="EMBL" id="LXPE01000438">
    <property type="protein sequence ID" value="OBA24762.1"/>
    <property type="molecule type" value="Genomic_DNA"/>
</dbReference>
<keyword evidence="3" id="KW-1185">Reference proteome</keyword>